<name>A0A834N8P8_VESPE</name>
<keyword evidence="2" id="KW-1185">Reference proteome</keyword>
<evidence type="ECO:0000313" key="2">
    <source>
        <dbReference type="Proteomes" id="UP000600918"/>
    </source>
</evidence>
<comment type="caution">
    <text evidence="1">The sequence shown here is derived from an EMBL/GenBank/DDBJ whole genome shotgun (WGS) entry which is preliminary data.</text>
</comment>
<sequence length="327" mass="36948">MELGGSPRERGSLKPKPLLVFALTRLIPASGYNRCNTAALWIKLLASQVPIDSSYIHVTKVRRSGVSRGAWNAEPVRILKKKNTRHTRGDIPEEKRYLFEETPSVDVRYPNRPEAIFSNEILRKSVEKELRNPRNTDVIKKRSGMELGRIGKEFPQYPWVLEAPCRSQRGFRRWMSVSHGSLSPRQTYPSREAEIAVVSDNPQGAPLFTAYRLMTRNPAASPLADDPASPSSVSQLISRDGRREKIVPFPITDLASSAKLVTGKDRNGIVSKRECRWTSDPRQGFKPQYAVIRYIRLVRLGYLKDDSQSPYLYDYCLLGSSSGSQAE</sequence>
<dbReference type="AlphaFoldDB" id="A0A834N8P8"/>
<evidence type="ECO:0000313" key="1">
    <source>
        <dbReference type="EMBL" id="KAF7399920.1"/>
    </source>
</evidence>
<reference evidence="1" key="1">
    <citation type="journal article" date="2020" name="G3 (Bethesda)">
        <title>High-Quality Assemblies for Three Invasive Social Wasps from the &lt;i&gt;Vespula&lt;/i&gt; Genus.</title>
        <authorList>
            <person name="Harrop T.W.R."/>
            <person name="Guhlin J."/>
            <person name="McLaughlin G.M."/>
            <person name="Permina E."/>
            <person name="Stockwell P."/>
            <person name="Gilligan J."/>
            <person name="Le Lec M.F."/>
            <person name="Gruber M.A.M."/>
            <person name="Quinn O."/>
            <person name="Lovegrove M."/>
            <person name="Duncan E.J."/>
            <person name="Remnant E.J."/>
            <person name="Van Eeckhoven J."/>
            <person name="Graham B."/>
            <person name="Knapp R.A."/>
            <person name="Langford K.W."/>
            <person name="Kronenberg Z."/>
            <person name="Press M.O."/>
            <person name="Eacker S.M."/>
            <person name="Wilson-Rankin E.E."/>
            <person name="Purcell J."/>
            <person name="Lester P.J."/>
            <person name="Dearden P.K."/>
        </authorList>
    </citation>
    <scope>NUCLEOTIDE SEQUENCE</scope>
    <source>
        <strain evidence="1">Volc-1</strain>
    </source>
</reference>
<dbReference type="EMBL" id="JACSDY010000018">
    <property type="protein sequence ID" value="KAF7399920.1"/>
    <property type="molecule type" value="Genomic_DNA"/>
</dbReference>
<protein>
    <submittedName>
        <fullName evidence="1">Uncharacterized protein</fullName>
    </submittedName>
</protein>
<gene>
    <name evidence="1" type="ORF">H0235_015657</name>
</gene>
<proteinExistence type="predicted"/>
<accession>A0A834N8P8</accession>
<organism evidence="1 2">
    <name type="scientific">Vespula pensylvanica</name>
    <name type="common">Western yellow jacket</name>
    <name type="synonym">Wasp</name>
    <dbReference type="NCBI Taxonomy" id="30213"/>
    <lineage>
        <taxon>Eukaryota</taxon>
        <taxon>Metazoa</taxon>
        <taxon>Ecdysozoa</taxon>
        <taxon>Arthropoda</taxon>
        <taxon>Hexapoda</taxon>
        <taxon>Insecta</taxon>
        <taxon>Pterygota</taxon>
        <taxon>Neoptera</taxon>
        <taxon>Endopterygota</taxon>
        <taxon>Hymenoptera</taxon>
        <taxon>Apocrita</taxon>
        <taxon>Aculeata</taxon>
        <taxon>Vespoidea</taxon>
        <taxon>Vespidae</taxon>
        <taxon>Vespinae</taxon>
        <taxon>Vespula</taxon>
    </lineage>
</organism>
<dbReference type="Proteomes" id="UP000600918">
    <property type="component" value="Unassembled WGS sequence"/>
</dbReference>